<evidence type="ECO:0000256" key="6">
    <source>
        <dbReference type="ARBA" id="ARBA00022741"/>
    </source>
</evidence>
<accession>A0A6A7GBA7</accession>
<dbReference type="SUPFAM" id="SSF52374">
    <property type="entry name" value="Nucleotidylyl transferase"/>
    <property type="match status" value="1"/>
</dbReference>
<keyword evidence="5 12" id="KW-0548">Nucleotidyltransferase</keyword>
<keyword evidence="3" id="KW-0963">Cytoplasm</keyword>
<keyword evidence="9" id="KW-0173">Coenzyme A biosynthesis</keyword>
<keyword evidence="6" id="KW-0547">Nucleotide-binding</keyword>
<keyword evidence="4 12" id="KW-0808">Transferase</keyword>
<dbReference type="AlphaFoldDB" id="A0A6A7GBA7"/>
<evidence type="ECO:0000256" key="1">
    <source>
        <dbReference type="ARBA" id="ARBA00012392"/>
    </source>
</evidence>
<dbReference type="InterPro" id="IPR001980">
    <property type="entry name" value="PPAT"/>
</dbReference>
<dbReference type="PANTHER" id="PTHR21342">
    <property type="entry name" value="PHOSPHOPANTETHEINE ADENYLYLTRANSFERASE"/>
    <property type="match status" value="1"/>
</dbReference>
<proteinExistence type="evidence at transcript level"/>
<name>A0A6A7GBA7_9CRUS</name>
<evidence type="ECO:0000256" key="8">
    <source>
        <dbReference type="ARBA" id="ARBA00022842"/>
    </source>
</evidence>
<dbReference type="Pfam" id="PF01467">
    <property type="entry name" value="CTP_transf_like"/>
    <property type="match status" value="1"/>
</dbReference>
<evidence type="ECO:0000256" key="3">
    <source>
        <dbReference type="ARBA" id="ARBA00022490"/>
    </source>
</evidence>
<evidence type="ECO:0000313" key="12">
    <source>
        <dbReference type="EMBL" id="LAC28286.1"/>
    </source>
</evidence>
<evidence type="ECO:0000256" key="5">
    <source>
        <dbReference type="ARBA" id="ARBA00022695"/>
    </source>
</evidence>
<evidence type="ECO:0000256" key="4">
    <source>
        <dbReference type="ARBA" id="ARBA00022679"/>
    </source>
</evidence>
<evidence type="ECO:0000256" key="10">
    <source>
        <dbReference type="ARBA" id="ARBA00029346"/>
    </source>
</evidence>
<organism evidence="12">
    <name type="scientific">Hirondellea gigas</name>
    <dbReference type="NCBI Taxonomy" id="1518452"/>
    <lineage>
        <taxon>Eukaryota</taxon>
        <taxon>Metazoa</taxon>
        <taxon>Ecdysozoa</taxon>
        <taxon>Arthropoda</taxon>
        <taxon>Crustacea</taxon>
        <taxon>Multicrustacea</taxon>
        <taxon>Malacostraca</taxon>
        <taxon>Eumalacostraca</taxon>
        <taxon>Peracarida</taxon>
        <taxon>Amphipoda</taxon>
        <taxon>Amphilochidea</taxon>
        <taxon>Lysianassida</taxon>
        <taxon>Lysianassidira</taxon>
        <taxon>Lysianassoidea</taxon>
        <taxon>Lysianassidae</taxon>
        <taxon>Hirondellea</taxon>
    </lineage>
</organism>
<reference evidence="12" key="1">
    <citation type="submission" date="2017-11" db="EMBL/GenBank/DDBJ databases">
        <title>The sensing device of the deep-sea amphipod.</title>
        <authorList>
            <person name="Kobayashi H."/>
            <person name="Nagahama T."/>
            <person name="Arai W."/>
            <person name="Sasagawa Y."/>
            <person name="Umeda M."/>
            <person name="Hayashi T."/>
            <person name="Nikaido I."/>
            <person name="Watanabe H."/>
            <person name="Oguri K."/>
            <person name="Kitazato H."/>
            <person name="Fujioka K."/>
            <person name="Kido Y."/>
            <person name="Takami H."/>
        </authorList>
    </citation>
    <scope>NUCLEOTIDE SEQUENCE</scope>
    <source>
        <tissue evidence="12">Whole body</tissue>
    </source>
</reference>
<evidence type="ECO:0000256" key="9">
    <source>
        <dbReference type="ARBA" id="ARBA00022993"/>
    </source>
</evidence>
<dbReference type="GO" id="GO:0005524">
    <property type="term" value="F:ATP binding"/>
    <property type="evidence" value="ECO:0007669"/>
    <property type="project" value="UniProtKB-KW"/>
</dbReference>
<dbReference type="GO" id="GO:0015937">
    <property type="term" value="P:coenzyme A biosynthetic process"/>
    <property type="evidence" value="ECO:0007669"/>
    <property type="project" value="UniProtKB-KW"/>
</dbReference>
<evidence type="ECO:0000256" key="7">
    <source>
        <dbReference type="ARBA" id="ARBA00022840"/>
    </source>
</evidence>
<dbReference type="CDD" id="cd02163">
    <property type="entry name" value="PPAT"/>
    <property type="match status" value="1"/>
</dbReference>
<dbReference type="PRINTS" id="PR01020">
    <property type="entry name" value="LPSBIOSNTHSS"/>
</dbReference>
<protein>
    <recommendedName>
        <fullName evidence="2">Phosphopantetheine adenylyltransferase</fullName>
        <ecNumber evidence="1">2.7.7.3</ecNumber>
    </recommendedName>
</protein>
<evidence type="ECO:0000256" key="2">
    <source>
        <dbReference type="ARBA" id="ARBA00013868"/>
    </source>
</evidence>
<dbReference type="NCBIfam" id="TIGR01510">
    <property type="entry name" value="coaD_prev_kdtB"/>
    <property type="match status" value="1"/>
</dbReference>
<dbReference type="PANTHER" id="PTHR21342:SF1">
    <property type="entry name" value="PHOSPHOPANTETHEINE ADENYLYLTRANSFERASE"/>
    <property type="match status" value="1"/>
</dbReference>
<keyword evidence="8" id="KW-0460">Magnesium</keyword>
<sequence length="167" mass="18970">MDSSNKIVAVCAGSFDPITKGHLDIIRRANKFSNKLIVGILNNHNKKYWFNLDERKELVQKCITDLENVEVKTFDGLLVDFVLENKANIIVRGLRAVSDYEYELQLALTNKSLSEQQVETIFLPGSREHLYLSASLVREVALHGGKLDEFIPLGIIKDVQKRAKLMK</sequence>
<dbReference type="InterPro" id="IPR014729">
    <property type="entry name" value="Rossmann-like_a/b/a_fold"/>
</dbReference>
<comment type="catalytic activity">
    <reaction evidence="10">
        <text>(R)-4'-phosphopantetheine + ATP + H(+) = 3'-dephospho-CoA + diphosphate</text>
        <dbReference type="Rhea" id="RHEA:19801"/>
        <dbReference type="ChEBI" id="CHEBI:15378"/>
        <dbReference type="ChEBI" id="CHEBI:30616"/>
        <dbReference type="ChEBI" id="CHEBI:33019"/>
        <dbReference type="ChEBI" id="CHEBI:57328"/>
        <dbReference type="ChEBI" id="CHEBI:61723"/>
        <dbReference type="EC" id="2.7.7.3"/>
    </reaction>
</comment>
<evidence type="ECO:0000259" key="11">
    <source>
        <dbReference type="Pfam" id="PF01467"/>
    </source>
</evidence>
<dbReference type="Gene3D" id="3.40.50.620">
    <property type="entry name" value="HUPs"/>
    <property type="match status" value="1"/>
</dbReference>
<dbReference type="EC" id="2.7.7.3" evidence="1"/>
<dbReference type="NCBIfam" id="TIGR00125">
    <property type="entry name" value="cyt_tran_rel"/>
    <property type="match status" value="1"/>
</dbReference>
<dbReference type="GO" id="GO:0004595">
    <property type="term" value="F:pantetheine-phosphate adenylyltransferase activity"/>
    <property type="evidence" value="ECO:0007669"/>
    <property type="project" value="UniProtKB-EC"/>
</dbReference>
<feature type="domain" description="Cytidyltransferase-like" evidence="11">
    <location>
        <begin position="11"/>
        <end position="139"/>
    </location>
</feature>
<dbReference type="EMBL" id="IACT01009175">
    <property type="protein sequence ID" value="LAC28286.1"/>
    <property type="molecule type" value="mRNA"/>
</dbReference>
<dbReference type="InterPro" id="IPR004821">
    <property type="entry name" value="Cyt_trans-like"/>
</dbReference>
<dbReference type="HAMAP" id="MF_00151">
    <property type="entry name" value="PPAT_bact"/>
    <property type="match status" value="1"/>
</dbReference>
<keyword evidence="7" id="KW-0067">ATP-binding</keyword>